<dbReference type="AlphaFoldDB" id="A0AAN7AUU7"/>
<reference evidence="3" key="1">
    <citation type="journal article" date="2023" name="Mol. Phylogenet. Evol.">
        <title>Genome-scale phylogeny and comparative genomics of the fungal order Sordariales.</title>
        <authorList>
            <person name="Hensen N."/>
            <person name="Bonometti L."/>
            <person name="Westerberg I."/>
            <person name="Brannstrom I.O."/>
            <person name="Guillou S."/>
            <person name="Cros-Aarteil S."/>
            <person name="Calhoun S."/>
            <person name="Haridas S."/>
            <person name="Kuo A."/>
            <person name="Mondo S."/>
            <person name="Pangilinan J."/>
            <person name="Riley R."/>
            <person name="LaButti K."/>
            <person name="Andreopoulos B."/>
            <person name="Lipzen A."/>
            <person name="Chen C."/>
            <person name="Yan M."/>
            <person name="Daum C."/>
            <person name="Ng V."/>
            <person name="Clum A."/>
            <person name="Steindorff A."/>
            <person name="Ohm R.A."/>
            <person name="Martin F."/>
            <person name="Silar P."/>
            <person name="Natvig D.O."/>
            <person name="Lalanne C."/>
            <person name="Gautier V."/>
            <person name="Ament-Velasquez S.L."/>
            <person name="Kruys A."/>
            <person name="Hutchinson M.I."/>
            <person name="Powell A.J."/>
            <person name="Barry K."/>
            <person name="Miller A.N."/>
            <person name="Grigoriev I.V."/>
            <person name="Debuchy R."/>
            <person name="Gladieux P."/>
            <person name="Hiltunen Thoren M."/>
            <person name="Johannesson H."/>
        </authorList>
    </citation>
    <scope>NUCLEOTIDE SEQUENCE</scope>
    <source>
        <strain evidence="3">CBS 315.58</strain>
    </source>
</reference>
<evidence type="ECO:0000313" key="3">
    <source>
        <dbReference type="EMBL" id="KAK4199447.1"/>
    </source>
</evidence>
<evidence type="ECO:0000259" key="2">
    <source>
        <dbReference type="Pfam" id="PF20150"/>
    </source>
</evidence>
<sequence length="251" mass="28509">MEAEPEGAFPLFRFLPAELRLQIWRLSLPPRVILLFLDATYPPSCTSPTPQPTLLSVCHESRAECLRSLVLIPHINVYFNPGLDILYFPRPCSLLGYLTSSVPRLLLQVREHVTKVAVDYVSPDVRKEWEVYNKYSLLKAFPNLEEGYLVINSAAASYDDDRQSSLVREIELIDPRGDKAEIIGIMERVRESFCYELPPPSPVPEQENGEVAAKMEEKEEEEEKEKWVDGRIEYNGLELVPKAMVVTGACG</sequence>
<dbReference type="PANTHER" id="PTHR35910:SF6">
    <property type="entry name" value="2EXR DOMAIN-CONTAINING PROTEIN"/>
    <property type="match status" value="1"/>
</dbReference>
<gene>
    <name evidence="3" type="ORF">QBC40DRAFT_176377</name>
</gene>
<accession>A0AAN7AUU7</accession>
<dbReference type="InterPro" id="IPR045518">
    <property type="entry name" value="2EXR"/>
</dbReference>
<name>A0AAN7AUU7_9PEZI</name>
<reference evidence="3" key="2">
    <citation type="submission" date="2023-05" db="EMBL/GenBank/DDBJ databases">
        <authorList>
            <consortium name="Lawrence Berkeley National Laboratory"/>
            <person name="Steindorff A."/>
            <person name="Hensen N."/>
            <person name="Bonometti L."/>
            <person name="Westerberg I."/>
            <person name="Brannstrom I.O."/>
            <person name="Guillou S."/>
            <person name="Cros-Aarteil S."/>
            <person name="Calhoun S."/>
            <person name="Haridas S."/>
            <person name="Kuo A."/>
            <person name="Mondo S."/>
            <person name="Pangilinan J."/>
            <person name="Riley R."/>
            <person name="Labutti K."/>
            <person name="Andreopoulos B."/>
            <person name="Lipzen A."/>
            <person name="Chen C."/>
            <person name="Yanf M."/>
            <person name="Daum C."/>
            <person name="Ng V."/>
            <person name="Clum A."/>
            <person name="Ohm R."/>
            <person name="Martin F."/>
            <person name="Silar P."/>
            <person name="Natvig D."/>
            <person name="Lalanne C."/>
            <person name="Gautier V."/>
            <person name="Ament-Velasquez S.L."/>
            <person name="Kruys A."/>
            <person name="Hutchinson M.I."/>
            <person name="Powell A.J."/>
            <person name="Barry K."/>
            <person name="Miller A.N."/>
            <person name="Grigoriev I.V."/>
            <person name="Debuchy R."/>
            <person name="Gladieux P."/>
            <person name="Thoren M.H."/>
            <person name="Johannesson H."/>
        </authorList>
    </citation>
    <scope>NUCLEOTIDE SEQUENCE</scope>
    <source>
        <strain evidence="3">CBS 315.58</strain>
    </source>
</reference>
<protein>
    <recommendedName>
        <fullName evidence="2">2EXR domain-containing protein</fullName>
    </recommendedName>
</protein>
<feature type="domain" description="2EXR" evidence="2">
    <location>
        <begin position="9"/>
        <end position="86"/>
    </location>
</feature>
<organism evidence="3 4">
    <name type="scientific">Triangularia verruculosa</name>
    <dbReference type="NCBI Taxonomy" id="2587418"/>
    <lineage>
        <taxon>Eukaryota</taxon>
        <taxon>Fungi</taxon>
        <taxon>Dikarya</taxon>
        <taxon>Ascomycota</taxon>
        <taxon>Pezizomycotina</taxon>
        <taxon>Sordariomycetes</taxon>
        <taxon>Sordariomycetidae</taxon>
        <taxon>Sordariales</taxon>
        <taxon>Podosporaceae</taxon>
        <taxon>Triangularia</taxon>
    </lineage>
</organism>
<feature type="region of interest" description="Disordered" evidence="1">
    <location>
        <begin position="198"/>
        <end position="227"/>
    </location>
</feature>
<dbReference type="PANTHER" id="PTHR35910">
    <property type="entry name" value="2EXR DOMAIN-CONTAINING PROTEIN"/>
    <property type="match status" value="1"/>
</dbReference>
<dbReference type="EMBL" id="MU863932">
    <property type="protein sequence ID" value="KAK4199447.1"/>
    <property type="molecule type" value="Genomic_DNA"/>
</dbReference>
<proteinExistence type="predicted"/>
<evidence type="ECO:0000313" key="4">
    <source>
        <dbReference type="Proteomes" id="UP001303160"/>
    </source>
</evidence>
<evidence type="ECO:0000256" key="1">
    <source>
        <dbReference type="SAM" id="MobiDB-lite"/>
    </source>
</evidence>
<keyword evidence="4" id="KW-1185">Reference proteome</keyword>
<dbReference type="Pfam" id="PF20150">
    <property type="entry name" value="2EXR"/>
    <property type="match status" value="1"/>
</dbReference>
<dbReference type="Proteomes" id="UP001303160">
    <property type="component" value="Unassembled WGS sequence"/>
</dbReference>
<comment type="caution">
    <text evidence="3">The sequence shown here is derived from an EMBL/GenBank/DDBJ whole genome shotgun (WGS) entry which is preliminary data.</text>
</comment>